<reference evidence="2 3" key="3">
    <citation type="journal article" date="2013" name="Rice">
        <title>Improvement of the Oryza sativa Nipponbare reference genome using next generation sequence and optical map data.</title>
        <authorList>
            <person name="Kawahara Y."/>
            <person name="de la Bastide M."/>
            <person name="Hamilton J.P."/>
            <person name="Kanamori H."/>
            <person name="McCombie W.R."/>
            <person name="Ouyang S."/>
            <person name="Schwartz D.C."/>
            <person name="Tanaka T."/>
            <person name="Wu J."/>
            <person name="Zhou S."/>
            <person name="Childs K.L."/>
            <person name="Davidson R.M."/>
            <person name="Lin H."/>
            <person name="Quesada-Ocampo L."/>
            <person name="Vaillancourt B."/>
            <person name="Sakai H."/>
            <person name="Lee S.S."/>
            <person name="Kim J."/>
            <person name="Numa H."/>
            <person name="Itoh T."/>
            <person name="Buell C.R."/>
            <person name="Matsumoto T."/>
        </authorList>
    </citation>
    <scope>NUCLEOTIDE SEQUENCE [LARGE SCALE GENOMIC DNA]</scope>
    <source>
        <strain evidence="3">cv. Nipponbare</strain>
    </source>
</reference>
<accession>A0A0P0WLH7</accession>
<feature type="compositionally biased region" description="Polar residues" evidence="1">
    <location>
        <begin position="69"/>
        <end position="82"/>
    </location>
</feature>
<reference evidence="3" key="1">
    <citation type="journal article" date="2005" name="Nature">
        <title>The map-based sequence of the rice genome.</title>
        <authorList>
            <consortium name="International rice genome sequencing project (IRGSP)"/>
            <person name="Matsumoto T."/>
            <person name="Wu J."/>
            <person name="Kanamori H."/>
            <person name="Katayose Y."/>
            <person name="Fujisawa M."/>
            <person name="Namiki N."/>
            <person name="Mizuno H."/>
            <person name="Yamamoto K."/>
            <person name="Antonio B.A."/>
            <person name="Baba T."/>
            <person name="Sakata K."/>
            <person name="Nagamura Y."/>
            <person name="Aoki H."/>
            <person name="Arikawa K."/>
            <person name="Arita K."/>
            <person name="Bito T."/>
            <person name="Chiden Y."/>
            <person name="Fujitsuka N."/>
            <person name="Fukunaka R."/>
            <person name="Hamada M."/>
            <person name="Harada C."/>
            <person name="Hayashi A."/>
            <person name="Hijishita S."/>
            <person name="Honda M."/>
            <person name="Hosokawa S."/>
            <person name="Ichikawa Y."/>
            <person name="Idonuma A."/>
            <person name="Iijima M."/>
            <person name="Ikeda M."/>
            <person name="Ikeno M."/>
            <person name="Ito K."/>
            <person name="Ito S."/>
            <person name="Ito T."/>
            <person name="Ito Y."/>
            <person name="Ito Y."/>
            <person name="Iwabuchi A."/>
            <person name="Kamiya K."/>
            <person name="Karasawa W."/>
            <person name="Kurita K."/>
            <person name="Katagiri S."/>
            <person name="Kikuta A."/>
            <person name="Kobayashi H."/>
            <person name="Kobayashi N."/>
            <person name="Machita K."/>
            <person name="Maehara T."/>
            <person name="Masukawa M."/>
            <person name="Mizubayashi T."/>
            <person name="Mukai Y."/>
            <person name="Nagasaki H."/>
            <person name="Nagata Y."/>
            <person name="Naito S."/>
            <person name="Nakashima M."/>
            <person name="Nakama Y."/>
            <person name="Nakamichi Y."/>
            <person name="Nakamura M."/>
            <person name="Meguro A."/>
            <person name="Negishi M."/>
            <person name="Ohta I."/>
            <person name="Ohta T."/>
            <person name="Okamoto M."/>
            <person name="Ono N."/>
            <person name="Saji S."/>
            <person name="Sakaguchi M."/>
            <person name="Sakai K."/>
            <person name="Shibata M."/>
            <person name="Shimokawa T."/>
            <person name="Song J."/>
            <person name="Takazaki Y."/>
            <person name="Terasawa K."/>
            <person name="Tsugane M."/>
            <person name="Tsuji K."/>
            <person name="Ueda S."/>
            <person name="Waki K."/>
            <person name="Yamagata H."/>
            <person name="Yamamoto M."/>
            <person name="Yamamoto S."/>
            <person name="Yamane H."/>
            <person name="Yoshiki S."/>
            <person name="Yoshihara R."/>
            <person name="Yukawa K."/>
            <person name="Zhong H."/>
            <person name="Yano M."/>
            <person name="Yuan Q."/>
            <person name="Ouyang S."/>
            <person name="Liu J."/>
            <person name="Jones K.M."/>
            <person name="Gansberger K."/>
            <person name="Moffat K."/>
            <person name="Hill J."/>
            <person name="Bera J."/>
            <person name="Fadrosh D."/>
            <person name="Jin S."/>
            <person name="Johri S."/>
            <person name="Kim M."/>
            <person name="Overton L."/>
            <person name="Reardon M."/>
            <person name="Tsitrin T."/>
            <person name="Vuong H."/>
            <person name="Weaver B."/>
            <person name="Ciecko A."/>
            <person name="Tallon L."/>
            <person name="Jackson J."/>
            <person name="Pai G."/>
            <person name="Aken S.V."/>
            <person name="Utterback T."/>
            <person name="Reidmuller S."/>
            <person name="Feldblyum T."/>
            <person name="Hsiao J."/>
            <person name="Zismann V."/>
            <person name="Iobst S."/>
            <person name="de Vazeille A.R."/>
            <person name="Buell C.R."/>
            <person name="Ying K."/>
            <person name="Li Y."/>
            <person name="Lu T."/>
            <person name="Huang Y."/>
            <person name="Zhao Q."/>
            <person name="Feng Q."/>
            <person name="Zhang L."/>
            <person name="Zhu J."/>
            <person name="Weng Q."/>
            <person name="Mu J."/>
            <person name="Lu Y."/>
            <person name="Fan D."/>
            <person name="Liu Y."/>
            <person name="Guan J."/>
            <person name="Zhang Y."/>
            <person name="Yu S."/>
            <person name="Liu X."/>
            <person name="Zhang Y."/>
            <person name="Hong G."/>
            <person name="Han B."/>
            <person name="Choisne N."/>
            <person name="Demange N."/>
            <person name="Orjeda G."/>
            <person name="Samain S."/>
            <person name="Cattolico L."/>
            <person name="Pelletier E."/>
            <person name="Couloux A."/>
            <person name="Segurens B."/>
            <person name="Wincker P."/>
            <person name="D'Hont A."/>
            <person name="Scarpelli C."/>
            <person name="Weissenbach J."/>
            <person name="Salanoubat M."/>
            <person name="Quetier F."/>
            <person name="Yu Y."/>
            <person name="Kim H.R."/>
            <person name="Rambo T."/>
            <person name="Currie J."/>
            <person name="Collura K."/>
            <person name="Luo M."/>
            <person name="Yang T."/>
            <person name="Ammiraju J.S.S."/>
            <person name="Engler F."/>
            <person name="Soderlund C."/>
            <person name="Wing R.A."/>
            <person name="Palmer L.E."/>
            <person name="de la Bastide M."/>
            <person name="Spiegel L."/>
            <person name="Nascimento L."/>
            <person name="Zutavern T."/>
            <person name="O'Shaughnessy A."/>
            <person name="Dike S."/>
            <person name="Dedhia N."/>
            <person name="Preston R."/>
            <person name="Balija V."/>
            <person name="McCombie W.R."/>
            <person name="Chow T."/>
            <person name="Chen H."/>
            <person name="Chung M."/>
            <person name="Chen C."/>
            <person name="Shaw J."/>
            <person name="Wu H."/>
            <person name="Hsiao K."/>
            <person name="Chao Y."/>
            <person name="Chu M."/>
            <person name="Cheng C."/>
            <person name="Hour A."/>
            <person name="Lee P."/>
            <person name="Lin S."/>
            <person name="Lin Y."/>
            <person name="Liou J."/>
            <person name="Liu S."/>
            <person name="Hsing Y."/>
            <person name="Raghuvanshi S."/>
            <person name="Mohanty A."/>
            <person name="Bharti A.K."/>
            <person name="Gaur A."/>
            <person name="Gupta V."/>
            <person name="Kumar D."/>
            <person name="Ravi V."/>
            <person name="Vij S."/>
            <person name="Kapur A."/>
            <person name="Khurana P."/>
            <person name="Khurana P."/>
            <person name="Khurana J.P."/>
            <person name="Tyagi A.K."/>
            <person name="Gaikwad K."/>
            <person name="Singh A."/>
            <person name="Dalal V."/>
            <person name="Srivastava S."/>
            <person name="Dixit A."/>
            <person name="Pal A.K."/>
            <person name="Ghazi I.A."/>
            <person name="Yadav M."/>
            <person name="Pandit A."/>
            <person name="Bhargava A."/>
            <person name="Sureshbabu K."/>
            <person name="Batra K."/>
            <person name="Sharma T.R."/>
            <person name="Mohapatra T."/>
            <person name="Singh N.K."/>
            <person name="Messing J."/>
            <person name="Nelson A.B."/>
            <person name="Fuks G."/>
            <person name="Kavchok S."/>
            <person name="Keizer G."/>
            <person name="Linton E."/>
            <person name="Llaca V."/>
            <person name="Song R."/>
            <person name="Tanyolac B."/>
            <person name="Young S."/>
            <person name="Ho-Il K."/>
            <person name="Hahn J.H."/>
            <person name="Sangsakoo G."/>
            <person name="Vanavichit A."/>
            <person name="de Mattos Luiz.A.T."/>
            <person name="Zimmer P.D."/>
            <person name="Malone G."/>
            <person name="Dellagostin O."/>
            <person name="de Oliveira A.C."/>
            <person name="Bevan M."/>
            <person name="Bancroft I."/>
            <person name="Minx P."/>
            <person name="Cordum H."/>
            <person name="Wilson R."/>
            <person name="Cheng Z."/>
            <person name="Jin W."/>
            <person name="Jiang J."/>
            <person name="Leong S.A."/>
            <person name="Iwama H."/>
            <person name="Gojobori T."/>
            <person name="Itoh T."/>
            <person name="Niimura Y."/>
            <person name="Fujii Y."/>
            <person name="Habara T."/>
            <person name="Sakai H."/>
            <person name="Sato Y."/>
            <person name="Wilson G."/>
            <person name="Kumar K."/>
            <person name="McCouch S."/>
            <person name="Juretic N."/>
            <person name="Hoen D."/>
            <person name="Wright S."/>
            <person name="Bruskiewich R."/>
            <person name="Bureau T."/>
            <person name="Miyao A."/>
            <person name="Hirochika H."/>
            <person name="Nishikawa T."/>
            <person name="Kadowaki K."/>
            <person name="Sugiura M."/>
            <person name="Burr B."/>
            <person name="Sasaki T."/>
        </authorList>
    </citation>
    <scope>NUCLEOTIDE SEQUENCE [LARGE SCALE GENOMIC DNA]</scope>
    <source>
        <strain evidence="3">cv. Nipponbare</strain>
    </source>
</reference>
<evidence type="ECO:0000256" key="1">
    <source>
        <dbReference type="SAM" id="MobiDB-lite"/>
    </source>
</evidence>
<evidence type="ECO:0000313" key="2">
    <source>
        <dbReference type="EMBL" id="BAS93682.1"/>
    </source>
</evidence>
<organism evidence="2 3">
    <name type="scientific">Oryza sativa subsp. japonica</name>
    <name type="common">Rice</name>
    <dbReference type="NCBI Taxonomy" id="39947"/>
    <lineage>
        <taxon>Eukaryota</taxon>
        <taxon>Viridiplantae</taxon>
        <taxon>Streptophyta</taxon>
        <taxon>Embryophyta</taxon>
        <taxon>Tracheophyta</taxon>
        <taxon>Spermatophyta</taxon>
        <taxon>Magnoliopsida</taxon>
        <taxon>Liliopsida</taxon>
        <taxon>Poales</taxon>
        <taxon>Poaceae</taxon>
        <taxon>BOP clade</taxon>
        <taxon>Oryzoideae</taxon>
        <taxon>Oryzeae</taxon>
        <taxon>Oryzinae</taxon>
        <taxon>Oryza</taxon>
        <taxon>Oryza sativa</taxon>
    </lineage>
</organism>
<dbReference type="Proteomes" id="UP000059680">
    <property type="component" value="Chromosome 5"/>
</dbReference>
<proteinExistence type="predicted"/>
<keyword evidence="3" id="KW-1185">Reference proteome</keyword>
<name>A0A0P0WLH7_ORYSJ</name>
<dbReference type="AlphaFoldDB" id="A0A0P0WLH7"/>
<feature type="region of interest" description="Disordered" evidence="1">
    <location>
        <begin position="69"/>
        <end position="90"/>
    </location>
</feature>
<gene>
    <name evidence="2" type="ordered locus">Os05g0370650</name>
    <name evidence="2" type="ORF">OSNPB_050370650</name>
</gene>
<dbReference type="EMBL" id="AP014961">
    <property type="protein sequence ID" value="BAS93682.1"/>
    <property type="molecule type" value="Genomic_DNA"/>
</dbReference>
<dbReference type="Gramene" id="Os05t0370650-00">
    <property type="protein sequence ID" value="Os05t0370650-00"/>
    <property type="gene ID" value="Os05g0370650"/>
</dbReference>
<protein>
    <submittedName>
        <fullName evidence="2">Os05g0370650 protein</fullName>
    </submittedName>
</protein>
<evidence type="ECO:0000313" key="3">
    <source>
        <dbReference type="Proteomes" id="UP000059680"/>
    </source>
</evidence>
<dbReference type="PaxDb" id="39947-A0A0P0WLH7"/>
<sequence>MCQTLHQAHQDEHSPHVRGECPCEVAALAASGSTTLQSGTGRGRLLAVSAQDTRLKSQRECGSVWWSADFSNGRSDQTTWPPQSEGLGHP</sequence>
<reference evidence="2 3" key="2">
    <citation type="journal article" date="2013" name="Plant Cell Physiol.">
        <title>Rice Annotation Project Database (RAP-DB): an integrative and interactive database for rice genomics.</title>
        <authorList>
            <person name="Sakai H."/>
            <person name="Lee S.S."/>
            <person name="Tanaka T."/>
            <person name="Numa H."/>
            <person name="Kim J."/>
            <person name="Kawahara Y."/>
            <person name="Wakimoto H."/>
            <person name="Yang C.C."/>
            <person name="Iwamoto M."/>
            <person name="Abe T."/>
            <person name="Yamada Y."/>
            <person name="Muto A."/>
            <person name="Inokuchi H."/>
            <person name="Ikemura T."/>
            <person name="Matsumoto T."/>
            <person name="Sasaki T."/>
            <person name="Itoh T."/>
        </authorList>
    </citation>
    <scope>NUCLEOTIDE SEQUENCE [LARGE SCALE GENOMIC DNA]</scope>
    <source>
        <strain evidence="3">cv. Nipponbare</strain>
    </source>
</reference>
<dbReference type="InParanoid" id="A0A0P0WLH7"/>